<protein>
    <recommendedName>
        <fullName evidence="1">Prenylated flavin chaperone LpdD-like domain-containing protein</fullName>
    </recommendedName>
</protein>
<organism evidence="2 3">
    <name type="scientific">Vulcanibacillus modesticaldus</name>
    <dbReference type="NCBI Taxonomy" id="337097"/>
    <lineage>
        <taxon>Bacteria</taxon>
        <taxon>Bacillati</taxon>
        <taxon>Bacillota</taxon>
        <taxon>Bacilli</taxon>
        <taxon>Bacillales</taxon>
        <taxon>Bacillaceae</taxon>
        <taxon>Vulcanibacillus</taxon>
    </lineage>
</organism>
<dbReference type="Pfam" id="PF21758">
    <property type="entry name" value="PAC_bac"/>
    <property type="match status" value="1"/>
</dbReference>
<proteinExistence type="predicted"/>
<feature type="domain" description="Prenylated flavin chaperone LpdD-like" evidence="1">
    <location>
        <begin position="6"/>
        <end position="106"/>
    </location>
</feature>
<dbReference type="OrthoDB" id="2474789at2"/>
<gene>
    <name evidence="2" type="ORF">BHF71_06980</name>
</gene>
<evidence type="ECO:0000259" key="1">
    <source>
        <dbReference type="Pfam" id="PF21758"/>
    </source>
</evidence>
<dbReference type="STRING" id="337097.BHF71_06980"/>
<dbReference type="AlphaFoldDB" id="A0A1D2YWD5"/>
<dbReference type="RefSeq" id="WP_069656149.1">
    <property type="nucleotide sequence ID" value="NZ_MIJF01000010.1"/>
</dbReference>
<comment type="caution">
    <text evidence="2">The sequence shown here is derived from an EMBL/GenBank/DDBJ whole genome shotgun (WGS) entry which is preliminary data.</text>
</comment>
<dbReference type="InterPro" id="IPR048844">
    <property type="entry name" value="LpdD_chaperone-like"/>
</dbReference>
<reference evidence="2 3" key="1">
    <citation type="submission" date="2016-09" db="EMBL/GenBank/DDBJ databases">
        <title>Draft genome sequence for the type strain of Vulcanibacillus modesticaldus BR, a strictly anaerobic, moderately thermophilic, and nitrate-reducing bacterium from deep sea-hydrothermal vents of the Mid-Atlantic Ridge.</title>
        <authorList>
            <person name="Abin C.A."/>
            <person name="Hollibaugh J.T."/>
        </authorList>
    </citation>
    <scope>NUCLEOTIDE SEQUENCE [LARGE SCALE GENOMIC DNA]</scope>
    <source>
        <strain evidence="2 3">BR</strain>
    </source>
</reference>
<dbReference type="EMBL" id="MIJF01000010">
    <property type="protein sequence ID" value="OEG00009.1"/>
    <property type="molecule type" value="Genomic_DNA"/>
</dbReference>
<evidence type="ECO:0000313" key="3">
    <source>
        <dbReference type="Proteomes" id="UP000243739"/>
    </source>
</evidence>
<keyword evidence="3" id="KW-1185">Reference proteome</keyword>
<name>A0A1D2YWD5_9BACI</name>
<evidence type="ECO:0000313" key="2">
    <source>
        <dbReference type="EMBL" id="OEG00009.1"/>
    </source>
</evidence>
<dbReference type="Proteomes" id="UP000243739">
    <property type="component" value="Unassembled WGS sequence"/>
</dbReference>
<sequence length="113" mass="12304">MVADNPFNIHIQTTEMGKDYVFIITGGTAHIGAVATAYLNNNQINVDLLELPGHKEGELAKECAELAVKVLGHTSSVLIGIHVDNASKEDIEYIVSFVRSAMNKELIRIKTSP</sequence>
<accession>A0A1D2YWD5</accession>